<organism evidence="4 5">
    <name type="scientific">Planococcus plakortidis</name>
    <dbReference type="NCBI Taxonomy" id="1038856"/>
    <lineage>
        <taxon>Bacteria</taxon>
        <taxon>Bacillati</taxon>
        <taxon>Bacillota</taxon>
        <taxon>Bacilli</taxon>
        <taxon>Bacillales</taxon>
        <taxon>Caryophanaceae</taxon>
        <taxon>Planococcus</taxon>
    </lineage>
</organism>
<dbReference type="RefSeq" id="WP_068868782.1">
    <property type="nucleotide sequence ID" value="NZ_CP016539.2"/>
</dbReference>
<dbReference type="AlphaFoldDB" id="A0A1C7E5B4"/>
<keyword evidence="3" id="KW-1133">Transmembrane helix</keyword>
<keyword evidence="1" id="KW-0175">Coiled coil</keyword>
<evidence type="ECO:0000256" key="1">
    <source>
        <dbReference type="SAM" id="Coils"/>
    </source>
</evidence>
<evidence type="ECO:0000313" key="5">
    <source>
        <dbReference type="Proteomes" id="UP000092650"/>
    </source>
</evidence>
<evidence type="ECO:0000313" key="4">
    <source>
        <dbReference type="EMBL" id="ANU19020.1"/>
    </source>
</evidence>
<keyword evidence="3" id="KW-0472">Membrane</keyword>
<keyword evidence="5" id="KW-1185">Reference proteome</keyword>
<keyword evidence="3" id="KW-0812">Transmembrane</keyword>
<dbReference type="OrthoDB" id="2725889at2"/>
<sequence>MGENSNPVIGNARDEGLEMVHLAEELRRFAYQNGMAANRTDSFFHRIQAMSDQEDATTNLQSRLYRAAASELARNPTLHNDGSLIGFQEDRESHLALQSLPLNERMAAVLYLVNGYASSFAAQVLQLEERKLMELIDNANQKLAERLSIEDPQELTQRMQFLEKSIKRIKLPENEAPTDESPAADELPQEPIPKVKKPAIWLIVASIALLAGVVGSSFFFDSFRLPTVSEASEGQLTQEMADEMEQQYAEARENAKQRLGMEEGEFAAFAYVADADEEKDELFNRSQLQQHKDDAERFMQQTEELIWMIETPKGMGESLANSGHMPVDEMDRFLELYFKKTDELQDYAEGILKSNQEQLPAASEHYGEPQLLASEIPDASAELEQLLAAWPEYGLRFRLADPDRMHLLTKDVNGLQQLPQFQTHPFAFDYLQLFWVYPYFDEQGWLVEPSHLVNVLDTMLSLLVTEPTDSELKTGIEVMYEQTVWQITKGAEHEIYENGAVKPEIRKLWKTLASYDPLAAVLLPIIDEMESSGWRQSASLENLEYGDSLDMLRLERQGKLSSTLPNGDFPLEPELVDLADFNYDRVKELYGRFKQSHDIKLLAGVQPLDIYFLYFYANHEKDPETMYHLLVDSELKPSLEQYMAVWEPIPELTEKALWVEVQQAAIQRIYKKVMIQPMVAYREQDLGFHRANPLQPALVNEQDHTWLVQYEQQEFSKAPDPELQEQGMKVYELLADKEELPKDTSPLTVTYALLHAIDEENIEVANSLLSDEAEEQEVGFWRNFASSHQVAGFENLNSMAFMATDLNIQNEIDASIEILYETDRMQEWYEHLQMTLTPDGWRFMLYPGY</sequence>
<feature type="transmembrane region" description="Helical" evidence="3">
    <location>
        <begin position="199"/>
        <end position="220"/>
    </location>
</feature>
<name>A0A1C7E5B4_9BACL</name>
<feature type="coiled-coil region" evidence="1">
    <location>
        <begin position="234"/>
        <end position="261"/>
    </location>
</feature>
<evidence type="ECO:0000256" key="2">
    <source>
        <dbReference type="SAM" id="MobiDB-lite"/>
    </source>
</evidence>
<proteinExistence type="predicted"/>
<evidence type="ECO:0000256" key="3">
    <source>
        <dbReference type="SAM" id="Phobius"/>
    </source>
</evidence>
<dbReference type="Gene3D" id="1.20.140.160">
    <property type="match status" value="1"/>
</dbReference>
<reference evidence="4" key="1">
    <citation type="submission" date="2016-10" db="EMBL/GenBank/DDBJ databases">
        <authorList>
            <person name="See-Too W.S."/>
        </authorList>
    </citation>
    <scope>NUCLEOTIDE SEQUENCE [LARGE SCALE GENOMIC DNA]</scope>
    <source>
        <strain evidence="4">DSM 23997</strain>
    </source>
</reference>
<dbReference type="KEGG" id="ppla:BBI15_01665"/>
<feature type="region of interest" description="Disordered" evidence="2">
    <location>
        <begin position="171"/>
        <end position="190"/>
    </location>
</feature>
<dbReference type="Proteomes" id="UP000092650">
    <property type="component" value="Chromosome"/>
</dbReference>
<accession>A0A1C7E5B4</accession>
<dbReference type="EMBL" id="CP016539">
    <property type="protein sequence ID" value="ANU19020.1"/>
    <property type="molecule type" value="Genomic_DNA"/>
</dbReference>
<dbReference type="STRING" id="1038856.BBI15_01665"/>
<protein>
    <submittedName>
        <fullName evidence="4">Uncharacterized protein</fullName>
    </submittedName>
</protein>
<gene>
    <name evidence="4" type="ORF">BBI15_01665</name>
</gene>